<dbReference type="Pfam" id="PF07729">
    <property type="entry name" value="FCD"/>
    <property type="match status" value="1"/>
</dbReference>
<dbReference type="GO" id="GO:0003677">
    <property type="term" value="F:DNA binding"/>
    <property type="evidence" value="ECO:0007669"/>
    <property type="project" value="UniProtKB-KW"/>
</dbReference>
<dbReference type="RefSeq" id="WP_144751712.1">
    <property type="nucleotide sequence ID" value="NZ_VMNW02000025.1"/>
</dbReference>
<proteinExistence type="predicted"/>
<dbReference type="AlphaFoldDB" id="A0A5N0V4R0"/>
<evidence type="ECO:0000256" key="1">
    <source>
        <dbReference type="ARBA" id="ARBA00023015"/>
    </source>
</evidence>
<evidence type="ECO:0000256" key="3">
    <source>
        <dbReference type="ARBA" id="ARBA00023163"/>
    </source>
</evidence>
<dbReference type="InterPro" id="IPR036388">
    <property type="entry name" value="WH-like_DNA-bd_sf"/>
</dbReference>
<dbReference type="InterPro" id="IPR036390">
    <property type="entry name" value="WH_DNA-bd_sf"/>
</dbReference>
<dbReference type="Gene3D" id="1.20.120.530">
    <property type="entry name" value="GntR ligand-binding domain-like"/>
    <property type="match status" value="1"/>
</dbReference>
<organism evidence="5 6">
    <name type="scientific">Amycolatopsis acidicola</name>
    <dbReference type="NCBI Taxonomy" id="2596893"/>
    <lineage>
        <taxon>Bacteria</taxon>
        <taxon>Bacillati</taxon>
        <taxon>Actinomycetota</taxon>
        <taxon>Actinomycetes</taxon>
        <taxon>Pseudonocardiales</taxon>
        <taxon>Pseudonocardiaceae</taxon>
        <taxon>Amycolatopsis</taxon>
    </lineage>
</organism>
<evidence type="ECO:0000256" key="2">
    <source>
        <dbReference type="ARBA" id="ARBA00023125"/>
    </source>
</evidence>
<keyword evidence="2" id="KW-0238">DNA-binding</keyword>
<evidence type="ECO:0000313" key="5">
    <source>
        <dbReference type="EMBL" id="KAA9160073.1"/>
    </source>
</evidence>
<dbReference type="SMART" id="SM00345">
    <property type="entry name" value="HTH_GNTR"/>
    <property type="match status" value="1"/>
</dbReference>
<dbReference type="InterPro" id="IPR011711">
    <property type="entry name" value="GntR_C"/>
</dbReference>
<dbReference type="InterPro" id="IPR000524">
    <property type="entry name" value="Tscrpt_reg_HTH_GntR"/>
</dbReference>
<evidence type="ECO:0000313" key="6">
    <source>
        <dbReference type="Proteomes" id="UP000319769"/>
    </source>
</evidence>
<dbReference type="Gene3D" id="1.10.10.10">
    <property type="entry name" value="Winged helix-like DNA-binding domain superfamily/Winged helix DNA-binding domain"/>
    <property type="match status" value="1"/>
</dbReference>
<feature type="domain" description="HTH gntR-type" evidence="4">
    <location>
        <begin position="16"/>
        <end position="83"/>
    </location>
</feature>
<dbReference type="PANTHER" id="PTHR43537">
    <property type="entry name" value="TRANSCRIPTIONAL REGULATOR, GNTR FAMILY"/>
    <property type="match status" value="1"/>
</dbReference>
<gene>
    <name evidence="5" type="ORF">FPZ12_018450</name>
</gene>
<keyword evidence="6" id="KW-1185">Reference proteome</keyword>
<reference evidence="5" key="1">
    <citation type="submission" date="2019-09" db="EMBL/GenBank/DDBJ databases">
        <authorList>
            <person name="Teo W.F.A."/>
            <person name="Duangmal K."/>
        </authorList>
    </citation>
    <scope>NUCLEOTIDE SEQUENCE [LARGE SCALE GENOMIC DNA]</scope>
    <source>
        <strain evidence="5">K81G1</strain>
    </source>
</reference>
<sequence length="233" mass="25172">MTVSATAEPFGNSPQANTILRARQELAAAIRRGDYQPNQRLIEGELTAALGISRPTLRAVFVALEQDDYISLERNRGARVRHFSPDEAVEILVTREILEAALAGLAAERIERSEREALEAIVARMGEADEAGDAAGYSACNREFHALLISAARQPWLTRCIAATPYPLVMAQYRDPGAPHPRPGSLREHRAILAAVCTGNRPAAEAAMRHHLGATRRALGINAAEPARSGGAR</sequence>
<comment type="caution">
    <text evidence="5">The sequence shown here is derived from an EMBL/GenBank/DDBJ whole genome shotgun (WGS) entry which is preliminary data.</text>
</comment>
<dbReference type="SUPFAM" id="SSF48008">
    <property type="entry name" value="GntR ligand-binding domain-like"/>
    <property type="match status" value="1"/>
</dbReference>
<protein>
    <submittedName>
        <fullName evidence="5">GntR family transcriptional regulator</fullName>
    </submittedName>
</protein>
<dbReference type="PANTHER" id="PTHR43537:SF49">
    <property type="entry name" value="TRANSCRIPTIONAL REGULATORY PROTEIN"/>
    <property type="match status" value="1"/>
</dbReference>
<dbReference type="GO" id="GO:0003700">
    <property type="term" value="F:DNA-binding transcription factor activity"/>
    <property type="evidence" value="ECO:0007669"/>
    <property type="project" value="InterPro"/>
</dbReference>
<name>A0A5N0V4R0_9PSEU</name>
<dbReference type="Proteomes" id="UP000319769">
    <property type="component" value="Unassembled WGS sequence"/>
</dbReference>
<evidence type="ECO:0000259" key="4">
    <source>
        <dbReference type="PROSITE" id="PS50949"/>
    </source>
</evidence>
<dbReference type="InterPro" id="IPR008920">
    <property type="entry name" value="TF_FadR/GntR_C"/>
</dbReference>
<dbReference type="Pfam" id="PF00392">
    <property type="entry name" value="GntR"/>
    <property type="match status" value="1"/>
</dbReference>
<keyword evidence="3" id="KW-0804">Transcription</keyword>
<dbReference type="SUPFAM" id="SSF46785">
    <property type="entry name" value="Winged helix' DNA-binding domain"/>
    <property type="match status" value="1"/>
</dbReference>
<dbReference type="OrthoDB" id="8664638at2"/>
<dbReference type="EMBL" id="VMNW02000025">
    <property type="protein sequence ID" value="KAA9160073.1"/>
    <property type="molecule type" value="Genomic_DNA"/>
</dbReference>
<dbReference type="SMART" id="SM00895">
    <property type="entry name" value="FCD"/>
    <property type="match status" value="1"/>
</dbReference>
<keyword evidence="1" id="KW-0805">Transcription regulation</keyword>
<accession>A0A5N0V4R0</accession>
<dbReference type="PROSITE" id="PS50949">
    <property type="entry name" value="HTH_GNTR"/>
    <property type="match status" value="1"/>
</dbReference>